<gene>
    <name evidence="1" type="ORF">A2368_03205</name>
</gene>
<proteinExistence type="predicted"/>
<sequence>MNELGLNVREREMRAAISDYYKSVELEPMNPLGKLALGDTNESLGRLPDVPWQDNDDWGRVIEFRQSIPDWLDQQEGIEKGGLDGGIIGVGAGNILTMLDVFAAIQDDPQAMPEFLIGMDIDPRAVLGGEVMKILILDAAHGARTREQVIKLLFGSNNWDEESRQLLNVQPEDDEELGIERLEPILKEALARQPNSVKAFFTEQEDLLEKTMNVFARLRTWGVAGRNPPPPRSITQPVGENIFNHLQPSISVGASLYRNFDKLERLAVRGDLHFVYGSIKDEKFLAVLAQQYPEQRNNLMYETNVMNIIERDRDPFTPRAEIARQLHFHELEKTFNKTGKGVHVLTNDHWNRWPNERLVNGYELVATTESPGAWFSEFYAS</sequence>
<dbReference type="Proteomes" id="UP000176682">
    <property type="component" value="Unassembled WGS sequence"/>
</dbReference>
<reference evidence="1 2" key="1">
    <citation type="journal article" date="2016" name="Nat. Commun.">
        <title>Thousands of microbial genomes shed light on interconnected biogeochemical processes in an aquifer system.</title>
        <authorList>
            <person name="Anantharaman K."/>
            <person name="Brown C.T."/>
            <person name="Hug L.A."/>
            <person name="Sharon I."/>
            <person name="Castelle C.J."/>
            <person name="Probst A.J."/>
            <person name="Thomas B.C."/>
            <person name="Singh A."/>
            <person name="Wilkins M.J."/>
            <person name="Karaoz U."/>
            <person name="Brodie E.L."/>
            <person name="Williams K.H."/>
            <person name="Hubbard S.S."/>
            <person name="Banfield J.F."/>
        </authorList>
    </citation>
    <scope>NUCLEOTIDE SEQUENCE [LARGE SCALE GENOMIC DNA]</scope>
</reference>
<organism evidence="1 2">
    <name type="scientific">Candidatus Collierbacteria bacterium RIFOXYB1_FULL_49_13</name>
    <dbReference type="NCBI Taxonomy" id="1817728"/>
    <lineage>
        <taxon>Bacteria</taxon>
        <taxon>Candidatus Collieribacteriota</taxon>
    </lineage>
</organism>
<accession>A0A1F5FJZ0</accession>
<dbReference type="EMBL" id="MFAM01000006">
    <property type="protein sequence ID" value="OGD79890.1"/>
    <property type="molecule type" value="Genomic_DNA"/>
</dbReference>
<name>A0A1F5FJZ0_9BACT</name>
<comment type="caution">
    <text evidence="1">The sequence shown here is derived from an EMBL/GenBank/DDBJ whole genome shotgun (WGS) entry which is preliminary data.</text>
</comment>
<evidence type="ECO:0000313" key="1">
    <source>
        <dbReference type="EMBL" id="OGD79890.1"/>
    </source>
</evidence>
<evidence type="ECO:0000313" key="2">
    <source>
        <dbReference type="Proteomes" id="UP000176682"/>
    </source>
</evidence>
<dbReference type="AlphaFoldDB" id="A0A1F5FJZ0"/>
<protein>
    <submittedName>
        <fullName evidence="1">Uncharacterized protein</fullName>
    </submittedName>
</protein>